<comment type="subunit">
    <text evidence="6">Part of the 50S ribosomal subunit.</text>
</comment>
<comment type="similarity">
    <text evidence="1 6">Belongs to the universal ribosomal protein uL4 family.</text>
</comment>
<dbReference type="InterPro" id="IPR045240">
    <property type="entry name" value="Ribosomal_uL4_euk/arch"/>
</dbReference>
<dbReference type="Gene3D" id="3.40.1370.10">
    <property type="match status" value="1"/>
</dbReference>
<evidence type="ECO:0000256" key="2">
    <source>
        <dbReference type="ARBA" id="ARBA00022730"/>
    </source>
</evidence>
<evidence type="ECO:0000313" key="7">
    <source>
        <dbReference type="EMBL" id="HHP67282.1"/>
    </source>
</evidence>
<keyword evidence="5 6" id="KW-0687">Ribonucleoprotein</keyword>
<dbReference type="NCBIfam" id="TIGR03672">
    <property type="entry name" value="rpl4p_arch"/>
    <property type="match status" value="1"/>
</dbReference>
<keyword evidence="3 6" id="KW-0694">RNA-binding</keyword>
<dbReference type="PANTHER" id="PTHR19431">
    <property type="entry name" value="60S RIBOSOMAL PROTEIN L4"/>
    <property type="match status" value="1"/>
</dbReference>
<name>A0A7J3XX48_9CREN</name>
<evidence type="ECO:0000256" key="4">
    <source>
        <dbReference type="ARBA" id="ARBA00022980"/>
    </source>
</evidence>
<dbReference type="GO" id="GO:0019843">
    <property type="term" value="F:rRNA binding"/>
    <property type="evidence" value="ECO:0007669"/>
    <property type="project" value="UniProtKB-UniRule"/>
</dbReference>
<dbReference type="InterPro" id="IPR002136">
    <property type="entry name" value="Ribosomal_uL4"/>
</dbReference>
<dbReference type="HAMAP" id="MF_01328_A">
    <property type="entry name" value="Ribosomal_uL4_A"/>
    <property type="match status" value="1"/>
</dbReference>
<dbReference type="GO" id="GO:1990904">
    <property type="term" value="C:ribonucleoprotein complex"/>
    <property type="evidence" value="ECO:0007669"/>
    <property type="project" value="UniProtKB-KW"/>
</dbReference>
<dbReference type="GO" id="GO:0006412">
    <property type="term" value="P:translation"/>
    <property type="evidence" value="ECO:0007669"/>
    <property type="project" value="UniProtKB-UniRule"/>
</dbReference>
<dbReference type="AlphaFoldDB" id="A0A7J3XX48"/>
<dbReference type="GO" id="GO:0005840">
    <property type="term" value="C:ribosome"/>
    <property type="evidence" value="ECO:0007669"/>
    <property type="project" value="UniProtKB-KW"/>
</dbReference>
<comment type="caution">
    <text evidence="7">The sequence shown here is derived from an EMBL/GenBank/DDBJ whole genome shotgun (WGS) entry which is preliminary data.</text>
</comment>
<sequence length="272" mass="29798">MTWRLLVKPLSAEKKKVVVFDENANRVGEVELPTVFQVPVRGDLIRRAFLAAFTSRLQPKGRDPLAGKRTTAYSWGVGYGLARVPRNPNGRARFVVSARGGHAAFPPRPERVLKEEINRKENAMAIASALAATSIVDLVKRRGHIFNVESLPIVLADSVEEVVDSAKKARELLVKLGLWSDVERSREGTGIRAGKGKMRGRRYVEPKSILFIVSSIDKPIAKALRNLPGVDVATPGTLSVLHLAPGGVPGRLAVFTKRALEEIGKKFEVVVF</sequence>
<evidence type="ECO:0000256" key="6">
    <source>
        <dbReference type="HAMAP-Rule" id="MF_01328"/>
    </source>
</evidence>
<evidence type="ECO:0000256" key="3">
    <source>
        <dbReference type="ARBA" id="ARBA00022884"/>
    </source>
</evidence>
<evidence type="ECO:0000256" key="5">
    <source>
        <dbReference type="ARBA" id="ARBA00023274"/>
    </source>
</evidence>
<reference evidence="7" key="1">
    <citation type="journal article" date="2020" name="mSystems">
        <title>Genome- and Community-Level Interaction Insights into Carbon Utilization and Element Cycling Functions of Hydrothermarchaeota in Hydrothermal Sediment.</title>
        <authorList>
            <person name="Zhou Z."/>
            <person name="Liu Y."/>
            <person name="Xu W."/>
            <person name="Pan J."/>
            <person name="Luo Z.H."/>
            <person name="Li M."/>
        </authorList>
    </citation>
    <scope>NUCLEOTIDE SEQUENCE [LARGE SCALE GENOMIC DNA]</scope>
    <source>
        <strain evidence="7">SpSt-110</strain>
    </source>
</reference>
<keyword evidence="4 6" id="KW-0689">Ribosomal protein</keyword>
<dbReference type="Pfam" id="PF00573">
    <property type="entry name" value="Ribosomal_L4"/>
    <property type="match status" value="1"/>
</dbReference>
<evidence type="ECO:0000256" key="1">
    <source>
        <dbReference type="ARBA" id="ARBA00010528"/>
    </source>
</evidence>
<dbReference type="EMBL" id="DRYK01000014">
    <property type="protein sequence ID" value="HHP67282.1"/>
    <property type="molecule type" value="Genomic_DNA"/>
</dbReference>
<accession>A0A7J3XX48</accession>
<protein>
    <recommendedName>
        <fullName evidence="6">Large ribosomal subunit protein uL4</fullName>
    </recommendedName>
</protein>
<dbReference type="InterPro" id="IPR023574">
    <property type="entry name" value="Ribosomal_uL4_dom_sf"/>
</dbReference>
<keyword evidence="2 6" id="KW-0699">rRNA-binding</keyword>
<gene>
    <name evidence="6" type="primary">rpl4</name>
    <name evidence="7" type="ORF">ENM60_00555</name>
</gene>
<comment type="function">
    <text evidence="6">Forms part of the polypeptide exit tunnel.</text>
</comment>
<proteinExistence type="inferred from homology"/>
<dbReference type="GO" id="GO:0003735">
    <property type="term" value="F:structural constituent of ribosome"/>
    <property type="evidence" value="ECO:0007669"/>
    <property type="project" value="InterPro"/>
</dbReference>
<organism evidence="7">
    <name type="scientific">Thermogladius calderae</name>
    <dbReference type="NCBI Taxonomy" id="1200300"/>
    <lineage>
        <taxon>Archaea</taxon>
        <taxon>Thermoproteota</taxon>
        <taxon>Thermoprotei</taxon>
        <taxon>Desulfurococcales</taxon>
        <taxon>Desulfurococcaceae</taxon>
        <taxon>Thermogladius</taxon>
    </lineage>
</organism>
<dbReference type="InterPro" id="IPR019970">
    <property type="entry name" value="Ribosomall_uL4-arc"/>
</dbReference>
<comment type="function">
    <text evidence="6">One of the primary rRNA binding proteins, this protein initially binds near the 5'-end of the 23S rRNA. It is important during the early stages of 50S assembly. It makes multiple contacts with different domains of the 23S rRNA in the assembled 50S subunit and ribosome.</text>
</comment>
<dbReference type="SUPFAM" id="SSF52166">
    <property type="entry name" value="Ribosomal protein L4"/>
    <property type="match status" value="1"/>
</dbReference>